<dbReference type="SUPFAM" id="SSF50475">
    <property type="entry name" value="FMN-binding split barrel"/>
    <property type="match status" value="1"/>
</dbReference>
<dbReference type="AlphaFoldDB" id="A0A5J6WK50"/>
<evidence type="ECO:0000256" key="2">
    <source>
        <dbReference type="ARBA" id="ARBA00022630"/>
    </source>
</evidence>
<proteinExistence type="inferred from homology"/>
<organism evidence="6 7">
    <name type="scientific">Moritella marina ATCC 15381</name>
    <dbReference type="NCBI Taxonomy" id="1202962"/>
    <lineage>
        <taxon>Bacteria</taxon>
        <taxon>Pseudomonadati</taxon>
        <taxon>Pseudomonadota</taxon>
        <taxon>Gammaproteobacteria</taxon>
        <taxon>Alteromonadales</taxon>
        <taxon>Moritellaceae</taxon>
        <taxon>Moritella</taxon>
    </lineage>
</organism>
<dbReference type="EMBL" id="CP044399">
    <property type="protein sequence ID" value="QFI37648.1"/>
    <property type="molecule type" value="Genomic_DNA"/>
</dbReference>
<keyword evidence="3" id="KW-0288">FMN</keyword>
<sequence>MEKYKLKHINALTLGSMPDRFRTHLINSLSGFKSANLIGTINAQGQTNLAMFSSVIHLGASPALVGFITRPDSVIRHTLENIKQTKQYTINQVSEDFYINAHQTSARYLSDESEFEHTGLTEHYLDGYSAPFVKESGLKYVLTLRQIIPIALNNTQLVIGEVTDILCDEKAIRSDGYIDIETLKTVAVSGLDSYHLSSRLSRLSYAKAGTLPTNISVDGNTIAL</sequence>
<dbReference type="Gene3D" id="2.30.110.10">
    <property type="entry name" value="Electron Transport, Fmn-binding Protein, Chain A"/>
    <property type="match status" value="1"/>
</dbReference>
<dbReference type="GO" id="GO:0016646">
    <property type="term" value="F:oxidoreductase activity, acting on the CH-NH group of donors, NAD or NADP as acceptor"/>
    <property type="evidence" value="ECO:0007669"/>
    <property type="project" value="UniProtKB-ARBA"/>
</dbReference>
<reference evidence="6 7" key="1">
    <citation type="submission" date="2019-09" db="EMBL/GenBank/DDBJ databases">
        <title>Hybrid Assembly of the complete Genome of the Deep-Sea Bacterium Moritella marina from long Nanopore and Illumina reads.</title>
        <authorList>
            <person name="Magin S."/>
            <person name="Georgoulis A."/>
            <person name="Papadimitriou K."/>
            <person name="Iliakis G."/>
            <person name="Vorgias C.E."/>
        </authorList>
    </citation>
    <scope>NUCLEOTIDE SEQUENCE [LARGE SCALE GENOMIC DNA]</scope>
    <source>
        <strain evidence="6 7">MP-1</strain>
    </source>
</reference>
<gene>
    <name evidence="6" type="ORF">FR932_07215</name>
</gene>
<feature type="domain" description="Flavin reductase like" evidence="5">
    <location>
        <begin position="37"/>
        <end position="171"/>
    </location>
</feature>
<protein>
    <submittedName>
        <fullName evidence="6">Flavin oxidoreductase</fullName>
    </submittedName>
</protein>
<evidence type="ECO:0000256" key="4">
    <source>
        <dbReference type="ARBA" id="ARBA00038054"/>
    </source>
</evidence>
<name>A0A5J6WK50_MORMI</name>
<dbReference type="Proteomes" id="UP000327424">
    <property type="component" value="Chromosome"/>
</dbReference>
<comment type="cofactor">
    <cofactor evidence="1">
        <name>FMN</name>
        <dbReference type="ChEBI" id="CHEBI:58210"/>
    </cofactor>
</comment>
<dbReference type="PANTHER" id="PTHR33798:SF5">
    <property type="entry name" value="FLAVIN REDUCTASE LIKE DOMAIN-CONTAINING PROTEIN"/>
    <property type="match status" value="1"/>
</dbReference>
<evidence type="ECO:0000313" key="7">
    <source>
        <dbReference type="Proteomes" id="UP000327424"/>
    </source>
</evidence>
<comment type="similarity">
    <text evidence="4">Belongs to the flavoredoxin family.</text>
</comment>
<dbReference type="GO" id="GO:0010181">
    <property type="term" value="F:FMN binding"/>
    <property type="evidence" value="ECO:0007669"/>
    <property type="project" value="InterPro"/>
</dbReference>
<accession>A0A5J6WK50</accession>
<dbReference type="InterPro" id="IPR012349">
    <property type="entry name" value="Split_barrel_FMN-bd"/>
</dbReference>
<dbReference type="PANTHER" id="PTHR33798">
    <property type="entry name" value="FLAVOPROTEIN OXYGENASE"/>
    <property type="match status" value="1"/>
</dbReference>
<keyword evidence="2" id="KW-0285">Flavoprotein</keyword>
<evidence type="ECO:0000313" key="6">
    <source>
        <dbReference type="EMBL" id="QFI37648.1"/>
    </source>
</evidence>
<dbReference type="Pfam" id="PF01613">
    <property type="entry name" value="Flavin_Reduct"/>
    <property type="match status" value="1"/>
</dbReference>
<dbReference type="InterPro" id="IPR002563">
    <property type="entry name" value="Flavin_Rdtase-like_dom"/>
</dbReference>
<evidence type="ECO:0000259" key="5">
    <source>
        <dbReference type="Pfam" id="PF01613"/>
    </source>
</evidence>
<keyword evidence="7" id="KW-1185">Reference proteome</keyword>
<evidence type="ECO:0000256" key="1">
    <source>
        <dbReference type="ARBA" id="ARBA00001917"/>
    </source>
</evidence>
<dbReference type="RefSeq" id="WP_019440128.1">
    <property type="nucleotide sequence ID" value="NZ_ALOE01000006.1"/>
</dbReference>
<dbReference type="KEGG" id="mmaa:FR932_07215"/>
<evidence type="ECO:0000256" key="3">
    <source>
        <dbReference type="ARBA" id="ARBA00022643"/>
    </source>
</evidence>
<dbReference type="OrthoDB" id="5293996at2"/>